<evidence type="ECO:0000259" key="9">
    <source>
        <dbReference type="PROSITE" id="PS51910"/>
    </source>
</evidence>
<dbReference type="PROSITE" id="PS01095">
    <property type="entry name" value="GH18_1"/>
    <property type="match status" value="2"/>
</dbReference>
<dbReference type="InterPro" id="IPR013783">
    <property type="entry name" value="Ig-like_fold"/>
</dbReference>
<proteinExistence type="inferred from homology"/>
<keyword evidence="5" id="KW-0624">Polysaccharide degradation</keyword>
<dbReference type="InterPro" id="IPR035986">
    <property type="entry name" value="PKD_dom_sf"/>
</dbReference>
<dbReference type="Proteomes" id="UP001403385">
    <property type="component" value="Unassembled WGS sequence"/>
</dbReference>
<dbReference type="InterPro" id="IPR003610">
    <property type="entry name" value="CBM5/12"/>
</dbReference>
<evidence type="ECO:0000256" key="6">
    <source>
        <dbReference type="ARBA" id="ARBA00023277"/>
    </source>
</evidence>
<comment type="similarity">
    <text evidence="2">Belongs to the glycosyl hydrolase 18 family. Chitinase class II subfamily.</text>
</comment>
<keyword evidence="4 8" id="KW-0378">Hydrolase</keyword>
<dbReference type="InterPro" id="IPR001579">
    <property type="entry name" value="Glyco_hydro_18_chit_AS"/>
</dbReference>
<accession>A0AAW9S6V9</accession>
<dbReference type="InterPro" id="IPR011583">
    <property type="entry name" value="Chitinase_II/V-like_cat"/>
</dbReference>
<dbReference type="Gene3D" id="2.10.10.20">
    <property type="entry name" value="Carbohydrate-binding module superfamily 5/12"/>
    <property type="match status" value="2"/>
</dbReference>
<evidence type="ECO:0000256" key="5">
    <source>
        <dbReference type="ARBA" id="ARBA00023024"/>
    </source>
</evidence>
<dbReference type="RefSeq" id="WP_346820971.1">
    <property type="nucleotide sequence ID" value="NZ_JBDKWZ010000005.1"/>
</dbReference>
<dbReference type="InterPro" id="IPR050314">
    <property type="entry name" value="Glycosyl_Hydrlase_18"/>
</dbReference>
<evidence type="ECO:0000313" key="11">
    <source>
        <dbReference type="Proteomes" id="UP001403385"/>
    </source>
</evidence>
<comment type="caution">
    <text evidence="10">The sequence shown here is derived from an EMBL/GenBank/DDBJ whole genome shotgun (WGS) entry which is preliminary data.</text>
</comment>
<dbReference type="PROSITE" id="PS51910">
    <property type="entry name" value="GH18_2"/>
    <property type="match status" value="2"/>
</dbReference>
<dbReference type="Pfam" id="PF02839">
    <property type="entry name" value="CBM_5_12"/>
    <property type="match status" value="2"/>
</dbReference>
<dbReference type="Gene3D" id="3.10.50.10">
    <property type="match status" value="1"/>
</dbReference>
<dbReference type="GO" id="GO:0008843">
    <property type="term" value="F:endochitinase activity"/>
    <property type="evidence" value="ECO:0007669"/>
    <property type="project" value="UniProtKB-EC"/>
</dbReference>
<dbReference type="SMART" id="SM00495">
    <property type="entry name" value="ChtBD3"/>
    <property type="match status" value="2"/>
</dbReference>
<dbReference type="GO" id="GO:0030246">
    <property type="term" value="F:carbohydrate binding"/>
    <property type="evidence" value="ECO:0007669"/>
    <property type="project" value="InterPro"/>
</dbReference>
<gene>
    <name evidence="10" type="ORF">AAG747_09735</name>
</gene>
<keyword evidence="11" id="KW-1185">Reference proteome</keyword>
<dbReference type="GO" id="GO:0008061">
    <property type="term" value="F:chitin binding"/>
    <property type="evidence" value="ECO:0007669"/>
    <property type="project" value="InterPro"/>
</dbReference>
<dbReference type="SUPFAM" id="SSF54556">
    <property type="entry name" value="Chitinase insertion domain"/>
    <property type="match status" value="1"/>
</dbReference>
<comment type="catalytic activity">
    <reaction evidence="1">
        <text>Random endo-hydrolysis of N-acetyl-beta-D-glucosaminide (1-&gt;4)-beta-linkages in chitin and chitodextrins.</text>
        <dbReference type="EC" id="3.2.1.14"/>
    </reaction>
</comment>
<feature type="domain" description="GH18" evidence="9">
    <location>
        <begin position="54"/>
        <end position="512"/>
    </location>
</feature>
<dbReference type="NCBIfam" id="TIGR04183">
    <property type="entry name" value="Por_Secre_tail"/>
    <property type="match status" value="1"/>
</dbReference>
<dbReference type="SUPFAM" id="SSF51055">
    <property type="entry name" value="Carbohydrate binding domain"/>
    <property type="match status" value="2"/>
</dbReference>
<dbReference type="Pfam" id="PF18962">
    <property type="entry name" value="Por_Secre_tail"/>
    <property type="match status" value="1"/>
</dbReference>
<dbReference type="EMBL" id="JBDKWZ010000005">
    <property type="protein sequence ID" value="MEN7548190.1"/>
    <property type="molecule type" value="Genomic_DNA"/>
</dbReference>
<evidence type="ECO:0000256" key="1">
    <source>
        <dbReference type="ARBA" id="ARBA00000822"/>
    </source>
</evidence>
<dbReference type="SUPFAM" id="SSF49299">
    <property type="entry name" value="PKD domain"/>
    <property type="match status" value="1"/>
</dbReference>
<dbReference type="InterPro" id="IPR026444">
    <property type="entry name" value="Secre_tail"/>
</dbReference>
<dbReference type="SUPFAM" id="SSF51445">
    <property type="entry name" value="(Trans)glycosidases"/>
    <property type="match status" value="2"/>
</dbReference>
<organism evidence="10 11">
    <name type="scientific">Rapidithrix thailandica</name>
    <dbReference type="NCBI Taxonomy" id="413964"/>
    <lineage>
        <taxon>Bacteria</taxon>
        <taxon>Pseudomonadati</taxon>
        <taxon>Bacteroidota</taxon>
        <taxon>Cytophagia</taxon>
        <taxon>Cytophagales</taxon>
        <taxon>Flammeovirgaceae</taxon>
        <taxon>Rapidithrix</taxon>
    </lineage>
</organism>
<evidence type="ECO:0000256" key="3">
    <source>
        <dbReference type="ARBA" id="ARBA00012729"/>
    </source>
</evidence>
<evidence type="ECO:0000256" key="7">
    <source>
        <dbReference type="ARBA" id="ARBA00023295"/>
    </source>
</evidence>
<dbReference type="PANTHER" id="PTHR11177:SF317">
    <property type="entry name" value="CHITINASE 12-RELATED"/>
    <property type="match status" value="1"/>
</dbReference>
<evidence type="ECO:0000256" key="2">
    <source>
        <dbReference type="ARBA" id="ARBA00009121"/>
    </source>
</evidence>
<sequence length="1333" mass="143373">MKLYPNTPKALWLTKLLQRVRLKAWMLCGLLWTGSVAIAQINSGGQYNTTHHQKQIVGYITQWDAWKGTANGLPDRGVFNQLNIDYSQYTILNFSFFGVAKDGSLHSGDLRNKNIYQVGAVQEPGPLLHPDVYSSWDYWILKGELDLLYNVSEGSPAWNDGYRVVGNSWNNINTGESGNLPVPYPKPGGAPGLLKLCQDNGVKIMASIGGWSMCKHFPEMARDAAKKQRFLDDCVKLINMGFDGIDLDWEYPNSAGMNIENYGQDDYANFLQLVKDIRQAIGPGKLITAAFSANPDKLNGFDWPQLAQNMDYFNMMTYDFEGGWSDNTGHNSNLYGSSGFTWDKTFQYLQTSGVPANKVNMGVAFYGRGVITDGPASLGAATVKRPETVQPDGPIVTCADYTNWPKDVWDGTPNYQAIQQAMGSGWTRHWDDTAKVPYLTKGNYFVSYDDEESIGIKAQYVNDRSAAGVIVWQVFGDLNLGPVTQKFGNKLPYCPSTKSPLVNKLNEVFATGGSGGSAPYVSITAPANGSTIEQNGLAMVDLTATATDTDGTVTGVTFSVDGQTINATASGNTYSGQWMPSSFGEYTITATATDNENLTGNTSSTVTIACVGANCPNANPTVSITSPTNGAVIQQANLSMINLEATASDSDGSVSLVTFAIDGQTLNASGAGNTYSASWTPSAYQSYTLVATVTDNANATSTDSISFTIEQVSGCTTPAWDANTVYVGGNQASHNGNLYRAKWWTQGDEPGTSGPWGPWEDLGPCGNAVQALSESSQDLAEGIPSQNAVGHKIVGYFPSWGGPVSQIQFDKLTHVNYAFALPTASGGLEPLANPSHLQDLVTQAHANNVKVLLAIGGWDIGDGGGNDGRFNTLAADPATRTAFVNTVMQWVSNYNLDGVDMDWEYPDRDTPSSDHFSLLMQELSTALHAQGKLLTAAVVALGWNAGGVKDDVFGYVDFLNIMAYDGGNGELHAPYSYAVDALNYWRGRGLPKAKAVIGVPFYGRPTWKAYKTLIAEGADPNSDTFVSNGSTVYYNGITTIKAKAQLSMQEGGGIMIWELSHDTQDQTSLLRAIHEEIVPPCSSNCDPVVDITAPVNNSTIEQFNFEPVNLSASAYDQDGNITSAQFYVDGQSASTSGSAGNYSATWTPSAYGTYTISITVTDNDNKTATDQVMVTIAEGTLCSAPVWDAGTVYVGGDEVTHNGNLFRAKWWTLGDEPGTGGAWGPWEDLGACGSAVAKTGLASKAEGSADISVLNYPNPFTYQTTIRFTLPSRSQTTLRLLNLQGQEVSILLNKELEKGNHKVDVDASTLPNGLYIYQLTVGQITRVGRMLKK</sequence>
<dbReference type="Gene3D" id="3.40.5.30">
    <property type="entry name" value="(Trans)glycosidases - domain 2"/>
    <property type="match status" value="1"/>
</dbReference>
<reference evidence="10 11" key="1">
    <citation type="submission" date="2024-04" db="EMBL/GenBank/DDBJ databases">
        <title>Novel genus in family Flammeovirgaceae.</title>
        <authorList>
            <person name="Nguyen T.H."/>
            <person name="Vuong T.Q."/>
            <person name="Le H."/>
            <person name="Kim S.-G."/>
        </authorList>
    </citation>
    <scope>NUCLEOTIDE SEQUENCE [LARGE SCALE GENOMIC DNA]</scope>
    <source>
        <strain evidence="10 11">JCM 23209</strain>
    </source>
</reference>
<dbReference type="EC" id="3.2.1.14" evidence="3"/>
<keyword evidence="5" id="KW-0146">Chitin degradation</keyword>
<dbReference type="CDD" id="cd00146">
    <property type="entry name" value="PKD"/>
    <property type="match status" value="1"/>
</dbReference>
<dbReference type="GO" id="GO:0005975">
    <property type="term" value="P:carbohydrate metabolic process"/>
    <property type="evidence" value="ECO:0007669"/>
    <property type="project" value="InterPro"/>
</dbReference>
<keyword evidence="7 8" id="KW-0326">Glycosidase</keyword>
<dbReference type="InterPro" id="IPR001223">
    <property type="entry name" value="Glyco_hydro18_cat"/>
</dbReference>
<feature type="domain" description="GH18" evidence="9">
    <location>
        <begin position="791"/>
        <end position="1080"/>
    </location>
</feature>
<evidence type="ECO:0000313" key="10">
    <source>
        <dbReference type="EMBL" id="MEN7548190.1"/>
    </source>
</evidence>
<dbReference type="Pfam" id="PF00704">
    <property type="entry name" value="Glyco_hydro_18"/>
    <property type="match status" value="2"/>
</dbReference>
<dbReference type="InterPro" id="IPR036573">
    <property type="entry name" value="CBM_sf_5/12"/>
</dbReference>
<evidence type="ECO:0000256" key="4">
    <source>
        <dbReference type="ARBA" id="ARBA00022801"/>
    </source>
</evidence>
<dbReference type="GO" id="GO:0006032">
    <property type="term" value="P:chitin catabolic process"/>
    <property type="evidence" value="ECO:0007669"/>
    <property type="project" value="UniProtKB-KW"/>
</dbReference>
<protein>
    <recommendedName>
        <fullName evidence="3">chitinase</fullName>
        <ecNumber evidence="3">3.2.1.14</ecNumber>
    </recommendedName>
</protein>
<dbReference type="PANTHER" id="PTHR11177">
    <property type="entry name" value="CHITINASE"/>
    <property type="match status" value="1"/>
</dbReference>
<dbReference type="InterPro" id="IPR022409">
    <property type="entry name" value="PKD/Chitinase_dom"/>
</dbReference>
<name>A0AAW9S6V9_9BACT</name>
<dbReference type="Gene3D" id="3.20.20.80">
    <property type="entry name" value="Glycosidases"/>
    <property type="match status" value="2"/>
</dbReference>
<dbReference type="SMART" id="SM00636">
    <property type="entry name" value="Glyco_18"/>
    <property type="match status" value="2"/>
</dbReference>
<dbReference type="CDD" id="cd12215">
    <property type="entry name" value="ChiC_BD"/>
    <property type="match status" value="2"/>
</dbReference>
<dbReference type="Pfam" id="PF17957">
    <property type="entry name" value="Big_7"/>
    <property type="match status" value="3"/>
</dbReference>
<dbReference type="GO" id="GO:0005576">
    <property type="term" value="C:extracellular region"/>
    <property type="evidence" value="ECO:0007669"/>
    <property type="project" value="InterPro"/>
</dbReference>
<dbReference type="SMART" id="SM00089">
    <property type="entry name" value="PKD"/>
    <property type="match status" value="2"/>
</dbReference>
<keyword evidence="6" id="KW-0119">Carbohydrate metabolism</keyword>
<dbReference type="InterPro" id="IPR017853">
    <property type="entry name" value="GH"/>
</dbReference>
<evidence type="ECO:0000256" key="8">
    <source>
        <dbReference type="RuleBase" id="RU000489"/>
    </source>
</evidence>
<dbReference type="Gene3D" id="2.60.40.10">
    <property type="entry name" value="Immunoglobulins"/>
    <property type="match status" value="3"/>
</dbReference>
<dbReference type="InterPro" id="IPR029070">
    <property type="entry name" value="Chitinase_insertion_sf"/>
</dbReference>